<reference evidence="2" key="1">
    <citation type="journal article" date="2014" name="Front. Microbiol.">
        <title>High frequency of phylogenetically diverse reductive dehalogenase-homologous genes in deep subseafloor sedimentary metagenomes.</title>
        <authorList>
            <person name="Kawai M."/>
            <person name="Futagami T."/>
            <person name="Toyoda A."/>
            <person name="Takaki Y."/>
            <person name="Nishi S."/>
            <person name="Hori S."/>
            <person name="Arai W."/>
            <person name="Tsubouchi T."/>
            <person name="Morono Y."/>
            <person name="Uchiyama I."/>
            <person name="Ito T."/>
            <person name="Fujiyama A."/>
            <person name="Inagaki F."/>
            <person name="Takami H."/>
        </authorList>
    </citation>
    <scope>NUCLEOTIDE SEQUENCE</scope>
    <source>
        <strain evidence="2">Expedition CK06-06</strain>
    </source>
</reference>
<dbReference type="InterPro" id="IPR039424">
    <property type="entry name" value="SBP_5"/>
</dbReference>
<dbReference type="PANTHER" id="PTHR30290:SF62">
    <property type="entry name" value="OLIGOPEPTIDE ABC TRANSPORTER, PERIPLASMIC OLIGOPEPTIDE-BINDING PROTEIN"/>
    <property type="match status" value="1"/>
</dbReference>
<evidence type="ECO:0000259" key="1">
    <source>
        <dbReference type="Pfam" id="PF00496"/>
    </source>
</evidence>
<sequence length="194" mass="22692">MAREAPTWHADLFLALNESLVSTPGAGEHRETFRGNIVKDFEISEDEKVFTFFMREGLKWSDGVPVTTEDILFTYEDFLLNEKLTPILSRWMRSGNIAGGEPLKLEVIDKYTFRISFTEPYGGFPAWIGIMGWMGYTEFLKPKHYLKNFHPRYTPLEKLELLIEEEELAKGEWWALFNLKDILNWEFTQGRIQA</sequence>
<feature type="domain" description="Solute-binding protein family 5" evidence="1">
    <location>
        <begin position="34"/>
        <end position="128"/>
    </location>
</feature>
<comment type="caution">
    <text evidence="2">The sequence shown here is derived from an EMBL/GenBank/DDBJ whole genome shotgun (WGS) entry which is preliminary data.</text>
</comment>
<dbReference type="InterPro" id="IPR000914">
    <property type="entry name" value="SBP_5_dom"/>
</dbReference>
<feature type="non-terminal residue" evidence="2">
    <location>
        <position position="194"/>
    </location>
</feature>
<dbReference type="Gene3D" id="3.40.190.10">
    <property type="entry name" value="Periplasmic binding protein-like II"/>
    <property type="match status" value="1"/>
</dbReference>
<gene>
    <name evidence="2" type="ORF">S12H4_50686</name>
</gene>
<evidence type="ECO:0000313" key="2">
    <source>
        <dbReference type="EMBL" id="GAJ07954.1"/>
    </source>
</evidence>
<dbReference type="GO" id="GO:1904680">
    <property type="term" value="F:peptide transmembrane transporter activity"/>
    <property type="evidence" value="ECO:0007669"/>
    <property type="project" value="TreeGrafter"/>
</dbReference>
<dbReference type="PANTHER" id="PTHR30290">
    <property type="entry name" value="PERIPLASMIC BINDING COMPONENT OF ABC TRANSPORTER"/>
    <property type="match status" value="1"/>
</dbReference>
<dbReference type="AlphaFoldDB" id="X1TRU5"/>
<organism evidence="2">
    <name type="scientific">marine sediment metagenome</name>
    <dbReference type="NCBI Taxonomy" id="412755"/>
    <lineage>
        <taxon>unclassified sequences</taxon>
        <taxon>metagenomes</taxon>
        <taxon>ecological metagenomes</taxon>
    </lineage>
</organism>
<name>X1TRU5_9ZZZZ</name>
<proteinExistence type="predicted"/>
<accession>X1TRU5</accession>
<dbReference type="GO" id="GO:0015833">
    <property type="term" value="P:peptide transport"/>
    <property type="evidence" value="ECO:0007669"/>
    <property type="project" value="TreeGrafter"/>
</dbReference>
<protein>
    <recommendedName>
        <fullName evidence="1">Solute-binding protein family 5 domain-containing protein</fullName>
    </recommendedName>
</protein>
<dbReference type="Pfam" id="PF00496">
    <property type="entry name" value="SBP_bac_5"/>
    <property type="match status" value="1"/>
</dbReference>
<dbReference type="SUPFAM" id="SSF53850">
    <property type="entry name" value="Periplasmic binding protein-like II"/>
    <property type="match status" value="1"/>
</dbReference>
<dbReference type="EMBL" id="BARW01031950">
    <property type="protein sequence ID" value="GAJ07954.1"/>
    <property type="molecule type" value="Genomic_DNA"/>
</dbReference>